<name>A0ABP6PXI3_9ACTN</name>
<evidence type="ECO:0000313" key="3">
    <source>
        <dbReference type="Proteomes" id="UP001501237"/>
    </source>
</evidence>
<organism evidence="2 3">
    <name type="scientific">Actinocorallia longicatena</name>
    <dbReference type="NCBI Taxonomy" id="111803"/>
    <lineage>
        <taxon>Bacteria</taxon>
        <taxon>Bacillati</taxon>
        <taxon>Actinomycetota</taxon>
        <taxon>Actinomycetes</taxon>
        <taxon>Streptosporangiales</taxon>
        <taxon>Thermomonosporaceae</taxon>
        <taxon>Actinocorallia</taxon>
    </lineage>
</organism>
<evidence type="ECO:0000256" key="1">
    <source>
        <dbReference type="SAM" id="MobiDB-lite"/>
    </source>
</evidence>
<dbReference type="EMBL" id="BAAAUV010000001">
    <property type="protein sequence ID" value="GAA3194142.1"/>
    <property type="molecule type" value="Genomic_DNA"/>
</dbReference>
<gene>
    <name evidence="2" type="ORF">GCM10010468_03800</name>
</gene>
<dbReference type="PROSITE" id="PS51257">
    <property type="entry name" value="PROKAR_LIPOPROTEIN"/>
    <property type="match status" value="1"/>
</dbReference>
<feature type="compositionally biased region" description="Low complexity" evidence="1">
    <location>
        <begin position="40"/>
        <end position="56"/>
    </location>
</feature>
<evidence type="ECO:0000313" key="2">
    <source>
        <dbReference type="EMBL" id="GAA3194142.1"/>
    </source>
</evidence>
<keyword evidence="3" id="KW-1185">Reference proteome</keyword>
<dbReference type="Proteomes" id="UP001501237">
    <property type="component" value="Unassembled WGS sequence"/>
</dbReference>
<proteinExistence type="predicted"/>
<protein>
    <submittedName>
        <fullName evidence="2">Uncharacterized protein</fullName>
    </submittedName>
</protein>
<sequence length="91" mass="9447">MNRRFSGSLNVSLTSPGASVSTDFCPGVMLSSSACALPGTAENTTSAPAATPTADAFNGPDHSRRRPQCRRVRIVTLIPPGTGVARPSFSR</sequence>
<comment type="caution">
    <text evidence="2">The sequence shown here is derived from an EMBL/GenBank/DDBJ whole genome shotgun (WGS) entry which is preliminary data.</text>
</comment>
<reference evidence="3" key="1">
    <citation type="journal article" date="2019" name="Int. J. Syst. Evol. Microbiol.">
        <title>The Global Catalogue of Microorganisms (GCM) 10K type strain sequencing project: providing services to taxonomists for standard genome sequencing and annotation.</title>
        <authorList>
            <consortium name="The Broad Institute Genomics Platform"/>
            <consortium name="The Broad Institute Genome Sequencing Center for Infectious Disease"/>
            <person name="Wu L."/>
            <person name="Ma J."/>
        </authorList>
    </citation>
    <scope>NUCLEOTIDE SEQUENCE [LARGE SCALE GENOMIC DNA]</scope>
    <source>
        <strain evidence="3">JCM 9377</strain>
    </source>
</reference>
<feature type="region of interest" description="Disordered" evidence="1">
    <location>
        <begin position="38"/>
        <end position="66"/>
    </location>
</feature>
<accession>A0ABP6PXI3</accession>